<dbReference type="SUPFAM" id="SSF56436">
    <property type="entry name" value="C-type lectin-like"/>
    <property type="match status" value="1"/>
</dbReference>
<gene>
    <name evidence="2" type="ORF">C7M84_018272</name>
</gene>
<feature type="domain" description="C-type lectin" evidence="1">
    <location>
        <begin position="25"/>
        <end position="120"/>
    </location>
</feature>
<protein>
    <submittedName>
        <fullName evidence="2">Putative C-type lectin domain family 4 member G-like</fullName>
    </submittedName>
</protein>
<keyword evidence="3" id="KW-1185">Reference proteome</keyword>
<keyword evidence="2" id="KW-0430">Lectin</keyword>
<dbReference type="GO" id="GO:0030246">
    <property type="term" value="F:carbohydrate binding"/>
    <property type="evidence" value="ECO:0007669"/>
    <property type="project" value="UniProtKB-KW"/>
</dbReference>
<organism evidence="2 3">
    <name type="scientific">Penaeus vannamei</name>
    <name type="common">Whiteleg shrimp</name>
    <name type="synonym">Litopenaeus vannamei</name>
    <dbReference type="NCBI Taxonomy" id="6689"/>
    <lineage>
        <taxon>Eukaryota</taxon>
        <taxon>Metazoa</taxon>
        <taxon>Ecdysozoa</taxon>
        <taxon>Arthropoda</taxon>
        <taxon>Crustacea</taxon>
        <taxon>Multicrustacea</taxon>
        <taxon>Malacostraca</taxon>
        <taxon>Eumalacostraca</taxon>
        <taxon>Eucarida</taxon>
        <taxon>Decapoda</taxon>
        <taxon>Dendrobranchiata</taxon>
        <taxon>Penaeoidea</taxon>
        <taxon>Penaeidae</taxon>
        <taxon>Penaeus</taxon>
    </lineage>
</organism>
<proteinExistence type="predicted"/>
<evidence type="ECO:0000259" key="1">
    <source>
        <dbReference type="PROSITE" id="PS50041"/>
    </source>
</evidence>
<dbReference type="PANTHER" id="PTHR22803">
    <property type="entry name" value="MANNOSE, PHOSPHOLIPASE, LECTIN RECEPTOR RELATED"/>
    <property type="match status" value="1"/>
</dbReference>
<dbReference type="EMBL" id="QCYY01003371">
    <property type="protein sequence ID" value="ROT63826.1"/>
    <property type="molecule type" value="Genomic_DNA"/>
</dbReference>
<dbReference type="Gene3D" id="3.10.100.10">
    <property type="entry name" value="Mannose-Binding Protein A, subunit A"/>
    <property type="match status" value="1"/>
</dbReference>
<dbReference type="Pfam" id="PF00059">
    <property type="entry name" value="Lectin_C"/>
    <property type="match status" value="1"/>
</dbReference>
<dbReference type="InterPro" id="IPR001304">
    <property type="entry name" value="C-type_lectin-like"/>
</dbReference>
<dbReference type="AlphaFoldDB" id="A0A3R7NQ69"/>
<evidence type="ECO:0000313" key="3">
    <source>
        <dbReference type="Proteomes" id="UP000283509"/>
    </source>
</evidence>
<dbReference type="Proteomes" id="UP000283509">
    <property type="component" value="Unassembled WGS sequence"/>
</dbReference>
<dbReference type="PROSITE" id="PS50041">
    <property type="entry name" value="C_TYPE_LECTIN_2"/>
    <property type="match status" value="1"/>
</dbReference>
<dbReference type="OrthoDB" id="6381385at2759"/>
<sequence>MKRHAVYMLSEYPFNRIALHTDVAYKGSCYLFPGLTHSWQDAKGVCETSNSHLVVLNDRLPPHPRPGAVSYLGELGERAWIGMSGAAADDGSVTFSWVNGEAVEFTNWAEYEPGEEGGSS</sequence>
<reference evidence="2 3" key="2">
    <citation type="submission" date="2019-01" db="EMBL/GenBank/DDBJ databases">
        <title>The decoding of complex shrimp genome reveals the adaptation for benthos swimmer, frequently molting mechanism and breeding impact on genome.</title>
        <authorList>
            <person name="Sun Y."/>
            <person name="Gao Y."/>
            <person name="Yu Y."/>
        </authorList>
    </citation>
    <scope>NUCLEOTIDE SEQUENCE [LARGE SCALE GENOMIC DNA]</scope>
    <source>
        <tissue evidence="2">Muscle</tissue>
    </source>
</reference>
<reference evidence="2 3" key="1">
    <citation type="submission" date="2018-04" db="EMBL/GenBank/DDBJ databases">
        <authorList>
            <person name="Zhang X."/>
            <person name="Yuan J."/>
            <person name="Li F."/>
            <person name="Xiang J."/>
        </authorList>
    </citation>
    <scope>NUCLEOTIDE SEQUENCE [LARGE SCALE GENOMIC DNA]</scope>
    <source>
        <tissue evidence="2">Muscle</tissue>
    </source>
</reference>
<evidence type="ECO:0000313" key="2">
    <source>
        <dbReference type="EMBL" id="ROT63826.1"/>
    </source>
</evidence>
<dbReference type="InterPro" id="IPR016187">
    <property type="entry name" value="CTDL_fold"/>
</dbReference>
<accession>A0A3R7NQ69</accession>
<name>A0A3R7NQ69_PENVA</name>
<dbReference type="InterPro" id="IPR016186">
    <property type="entry name" value="C-type_lectin-like/link_sf"/>
</dbReference>
<comment type="caution">
    <text evidence="2">The sequence shown here is derived from an EMBL/GenBank/DDBJ whole genome shotgun (WGS) entry which is preliminary data.</text>
</comment>
<dbReference type="InterPro" id="IPR050111">
    <property type="entry name" value="C-type_lectin/snaclec_domain"/>
</dbReference>